<evidence type="ECO:0000313" key="2">
    <source>
        <dbReference type="Proteomes" id="UP001066276"/>
    </source>
</evidence>
<evidence type="ECO:0000313" key="1">
    <source>
        <dbReference type="EMBL" id="KAJ1113766.1"/>
    </source>
</evidence>
<sequence>MKAAVLLSILVGFNRPYRRVGSRCRSLIGFSEGSHVNSRGTGSRQWNWLLGPQARGKLRTGRWEQVNFMAPKNVCSSRMKPGVGVYEWRLLQSLPSGAASNAGKKMTLKPQGALGNKQSAQIVDAGSGTGTKGVMHHREGLIIPDIFENPQPITCPPPLAGRTAMSKSLVQSQKSMERGSGDFVTGFTGDEEPLSLHLIYQTMMAQHKQTQGDNKKARVASKQLQVAVSKIAKPCSEIGDRIATIESHTSVLETELGRWHSSQLCMNRNSRIFSGKWRILKIGDDATICASWGFKKERKAKTQGLS</sequence>
<dbReference type="Proteomes" id="UP001066276">
    <property type="component" value="Chromosome 8"/>
</dbReference>
<dbReference type="AlphaFoldDB" id="A0AAV7NCH3"/>
<accession>A0AAV7NCH3</accession>
<organism evidence="1 2">
    <name type="scientific">Pleurodeles waltl</name>
    <name type="common">Iberian ribbed newt</name>
    <dbReference type="NCBI Taxonomy" id="8319"/>
    <lineage>
        <taxon>Eukaryota</taxon>
        <taxon>Metazoa</taxon>
        <taxon>Chordata</taxon>
        <taxon>Craniata</taxon>
        <taxon>Vertebrata</taxon>
        <taxon>Euteleostomi</taxon>
        <taxon>Amphibia</taxon>
        <taxon>Batrachia</taxon>
        <taxon>Caudata</taxon>
        <taxon>Salamandroidea</taxon>
        <taxon>Salamandridae</taxon>
        <taxon>Pleurodelinae</taxon>
        <taxon>Pleurodeles</taxon>
    </lineage>
</organism>
<gene>
    <name evidence="1" type="ORF">NDU88_002008</name>
</gene>
<proteinExistence type="predicted"/>
<keyword evidence="2" id="KW-1185">Reference proteome</keyword>
<reference evidence="1" key="1">
    <citation type="journal article" date="2022" name="bioRxiv">
        <title>Sequencing and chromosome-scale assembly of the giantPleurodeles waltlgenome.</title>
        <authorList>
            <person name="Brown T."/>
            <person name="Elewa A."/>
            <person name="Iarovenko S."/>
            <person name="Subramanian E."/>
            <person name="Araus A.J."/>
            <person name="Petzold A."/>
            <person name="Susuki M."/>
            <person name="Suzuki K.-i.T."/>
            <person name="Hayashi T."/>
            <person name="Toyoda A."/>
            <person name="Oliveira C."/>
            <person name="Osipova E."/>
            <person name="Leigh N.D."/>
            <person name="Simon A."/>
            <person name="Yun M.H."/>
        </authorList>
    </citation>
    <scope>NUCLEOTIDE SEQUENCE</scope>
    <source>
        <strain evidence="1">20211129_DDA</strain>
        <tissue evidence="1">Liver</tissue>
    </source>
</reference>
<dbReference type="EMBL" id="JANPWB010000012">
    <property type="protein sequence ID" value="KAJ1113766.1"/>
    <property type="molecule type" value="Genomic_DNA"/>
</dbReference>
<protein>
    <submittedName>
        <fullName evidence="1">Uncharacterized protein</fullName>
    </submittedName>
</protein>
<comment type="caution">
    <text evidence="1">The sequence shown here is derived from an EMBL/GenBank/DDBJ whole genome shotgun (WGS) entry which is preliminary data.</text>
</comment>
<name>A0AAV7NCH3_PLEWA</name>